<feature type="transmembrane region" description="Helical" evidence="1">
    <location>
        <begin position="273"/>
        <end position="299"/>
    </location>
</feature>
<keyword evidence="1" id="KW-0812">Transmembrane</keyword>
<dbReference type="Proteomes" id="UP001642464">
    <property type="component" value="Unassembled WGS sequence"/>
</dbReference>
<name>A0ABP0MG09_9DINO</name>
<organism evidence="2 3">
    <name type="scientific">Durusdinium trenchii</name>
    <dbReference type="NCBI Taxonomy" id="1381693"/>
    <lineage>
        <taxon>Eukaryota</taxon>
        <taxon>Sar</taxon>
        <taxon>Alveolata</taxon>
        <taxon>Dinophyceae</taxon>
        <taxon>Suessiales</taxon>
        <taxon>Symbiodiniaceae</taxon>
        <taxon>Durusdinium</taxon>
    </lineage>
</organism>
<reference evidence="2 3" key="1">
    <citation type="submission" date="2024-02" db="EMBL/GenBank/DDBJ databases">
        <authorList>
            <person name="Chen Y."/>
            <person name="Shah S."/>
            <person name="Dougan E. K."/>
            <person name="Thang M."/>
            <person name="Chan C."/>
        </authorList>
    </citation>
    <scope>NUCLEOTIDE SEQUENCE [LARGE SCALE GENOMIC DNA]</scope>
</reference>
<evidence type="ECO:0000313" key="3">
    <source>
        <dbReference type="Proteomes" id="UP001642464"/>
    </source>
</evidence>
<dbReference type="EMBL" id="CAXAMM010021291">
    <property type="protein sequence ID" value="CAK9049669.1"/>
    <property type="molecule type" value="Genomic_DNA"/>
</dbReference>
<protein>
    <submittedName>
        <fullName evidence="2">CSD domain-containing protein</fullName>
    </submittedName>
</protein>
<keyword evidence="1" id="KW-1133">Transmembrane helix</keyword>
<evidence type="ECO:0000256" key="1">
    <source>
        <dbReference type="SAM" id="Phobius"/>
    </source>
</evidence>
<evidence type="ECO:0000313" key="2">
    <source>
        <dbReference type="EMBL" id="CAK9049669.1"/>
    </source>
</evidence>
<comment type="caution">
    <text evidence="2">The sequence shown here is derived from an EMBL/GenBank/DDBJ whole genome shotgun (WGS) entry which is preliminary data.</text>
</comment>
<proteinExistence type="predicted"/>
<gene>
    <name evidence="2" type="ORF">SCF082_LOCUS27504</name>
</gene>
<keyword evidence="1" id="KW-0472">Membrane</keyword>
<sequence length="338" mass="37432">MAPCTPMAATFTWRVRRDGARAARRWRWGVAMALVLGVRWAFVGPTTCEREGVVRRSKAEGAPEPASLEAGTLEVIGENTSAAVRLLYSPGVQSLLALLSKLQTTSDGSGTCLQSLLQNIPKVLENVSEQEIPSDVESDFEDALQELANTFNLTENIDLDNTEIKVEATVLQRLSRLRLVQRIPEMAERMAPFEVFFPASLAEKSAVPQTELLQALRAAAKDVQEAQPSTWSTGAFEEAAELVERNPVIKEVGEALTKNIEESIADFYGTTTAAAFGFLLFQLLFLGLLFVMSLCHAVLRRLLRTLPRRRSNGSHRRSQPSSLHFGWHLWRLKRLSGA</sequence>
<keyword evidence="3" id="KW-1185">Reference proteome</keyword>
<accession>A0ABP0MG09</accession>